<keyword evidence="2" id="KW-1185">Reference proteome</keyword>
<evidence type="ECO:0000313" key="2">
    <source>
        <dbReference type="Proteomes" id="UP001595846"/>
    </source>
</evidence>
<name>A0ABD5NRY6_9EURY</name>
<dbReference type="RefSeq" id="WP_256533011.1">
    <property type="nucleotide sequence ID" value="NZ_CP101824.1"/>
</dbReference>
<organism evidence="1 2">
    <name type="scientific">Halovivax cerinus</name>
    <dbReference type="NCBI Taxonomy" id="1487865"/>
    <lineage>
        <taxon>Archaea</taxon>
        <taxon>Methanobacteriati</taxon>
        <taxon>Methanobacteriota</taxon>
        <taxon>Stenosarchaea group</taxon>
        <taxon>Halobacteria</taxon>
        <taxon>Halobacteriales</taxon>
        <taxon>Natrialbaceae</taxon>
        <taxon>Halovivax</taxon>
    </lineage>
</organism>
<dbReference type="GeneID" id="73902122"/>
<gene>
    <name evidence="1" type="ORF">ACFOUR_14130</name>
</gene>
<accession>A0ABD5NRY6</accession>
<protein>
    <submittedName>
        <fullName evidence="1">Uncharacterized protein</fullName>
    </submittedName>
</protein>
<comment type="caution">
    <text evidence="1">The sequence shown here is derived from an EMBL/GenBank/DDBJ whole genome shotgun (WGS) entry which is preliminary data.</text>
</comment>
<dbReference type="AlphaFoldDB" id="A0ABD5NRY6"/>
<evidence type="ECO:0000313" key="1">
    <source>
        <dbReference type="EMBL" id="MFC3959498.1"/>
    </source>
</evidence>
<dbReference type="EMBL" id="JBHSAQ010000013">
    <property type="protein sequence ID" value="MFC3959498.1"/>
    <property type="molecule type" value="Genomic_DNA"/>
</dbReference>
<proteinExistence type="predicted"/>
<sequence length="77" mass="8812">MTDEAARIYERSRRSERSAEEAWASLEALASDVDWDTAWLDDPGESAAERTERRRYPVYTPGTTRWTVQRTESGSGD</sequence>
<dbReference type="Proteomes" id="UP001595846">
    <property type="component" value="Unassembled WGS sequence"/>
</dbReference>
<reference evidence="1 2" key="1">
    <citation type="journal article" date="2019" name="Int. J. Syst. Evol. Microbiol.">
        <title>The Global Catalogue of Microorganisms (GCM) 10K type strain sequencing project: providing services to taxonomists for standard genome sequencing and annotation.</title>
        <authorList>
            <consortium name="The Broad Institute Genomics Platform"/>
            <consortium name="The Broad Institute Genome Sequencing Center for Infectious Disease"/>
            <person name="Wu L."/>
            <person name="Ma J."/>
        </authorList>
    </citation>
    <scope>NUCLEOTIDE SEQUENCE [LARGE SCALE GENOMIC DNA]</scope>
    <source>
        <strain evidence="1 2">IBRC-M 10256</strain>
    </source>
</reference>